<proteinExistence type="predicted"/>
<dbReference type="EMBL" id="CP097320">
    <property type="protein sequence ID" value="UQX10536.1"/>
    <property type="molecule type" value="Genomic_DNA"/>
</dbReference>
<keyword evidence="2" id="KW-1185">Reference proteome</keyword>
<name>A0ABY4QL21_9MYCO</name>
<organism evidence="1 2">
    <name type="scientific">Candidatus Mycobacterium methanotrophicum</name>
    <dbReference type="NCBI Taxonomy" id="2943498"/>
    <lineage>
        <taxon>Bacteria</taxon>
        <taxon>Bacillati</taxon>
        <taxon>Actinomycetota</taxon>
        <taxon>Actinomycetes</taxon>
        <taxon>Mycobacteriales</taxon>
        <taxon>Mycobacteriaceae</taxon>
        <taxon>Mycobacterium</taxon>
    </lineage>
</organism>
<dbReference type="RefSeq" id="WP_219067861.1">
    <property type="nucleotide sequence ID" value="NZ_CAJUXY010000026.1"/>
</dbReference>
<dbReference type="Proteomes" id="UP001056610">
    <property type="component" value="Chromosome"/>
</dbReference>
<protein>
    <submittedName>
        <fullName evidence="1">Uncharacterized protein</fullName>
    </submittedName>
</protein>
<evidence type="ECO:0000313" key="2">
    <source>
        <dbReference type="Proteomes" id="UP001056610"/>
    </source>
</evidence>
<sequence length="61" mass="6991">MHRFARDHGLPRGDFVTGQRKDDIAHEHLARFTGSEGVLFVGRRAGEDQAVSHRETPRRPR</sequence>
<gene>
    <name evidence="1" type="ORF">M5I08_21165</name>
</gene>
<reference evidence="1" key="1">
    <citation type="submission" date="2022-05" db="EMBL/GenBank/DDBJ databases">
        <title>A methanotrophic Mycobacterium dominates a cave microbial ecosystem.</title>
        <authorList>
            <person name="Van Spanning R.J.M."/>
            <person name="Guan Q."/>
            <person name="Melkonian C."/>
            <person name="Gallant J."/>
            <person name="Polerecky L."/>
            <person name="Flot J.-F."/>
            <person name="Brandt B.W."/>
            <person name="Braster M."/>
            <person name="Iturbe Espinoza P."/>
            <person name="Aerts J."/>
            <person name="Meima-Franke M."/>
            <person name="Piersma S.R."/>
            <person name="Bunduc C."/>
            <person name="Ummels R."/>
            <person name="Pain A."/>
            <person name="Fleming E.J."/>
            <person name="van der Wel N."/>
            <person name="Gherman V.D."/>
            <person name="Sarbu S.M."/>
            <person name="Bodelier P.L.E."/>
            <person name="Bitter W."/>
        </authorList>
    </citation>
    <scope>NUCLEOTIDE SEQUENCE</scope>
    <source>
        <strain evidence="1">Sulfur Cave</strain>
    </source>
</reference>
<evidence type="ECO:0000313" key="1">
    <source>
        <dbReference type="EMBL" id="UQX10536.1"/>
    </source>
</evidence>
<accession>A0ABY4QL21</accession>